<evidence type="ECO:0000313" key="1">
    <source>
        <dbReference type="EMBL" id="HIP16746.1"/>
    </source>
</evidence>
<dbReference type="EMBL" id="DQSV01000007">
    <property type="protein sequence ID" value="HIP16746.1"/>
    <property type="molecule type" value="Genomic_DNA"/>
</dbReference>
<dbReference type="InterPro" id="IPR019208">
    <property type="entry name" value="DUF2097"/>
</dbReference>
<name>A0A833DR22_9EURY</name>
<protein>
    <submittedName>
        <fullName evidence="1">DUF2097 domain-containing protein</fullName>
    </submittedName>
</protein>
<comment type="caution">
    <text evidence="1">The sequence shown here is derived from an EMBL/GenBank/DDBJ whole genome shotgun (WGS) entry which is preliminary data.</text>
</comment>
<evidence type="ECO:0000313" key="2">
    <source>
        <dbReference type="Proteomes" id="UP000605144"/>
    </source>
</evidence>
<accession>A0A833DR22</accession>
<proteinExistence type="predicted"/>
<gene>
    <name evidence="1" type="ORF">EYG76_00355</name>
</gene>
<dbReference type="AlphaFoldDB" id="A0A833DR22"/>
<dbReference type="Proteomes" id="UP000605144">
    <property type="component" value="Unassembled WGS sequence"/>
</dbReference>
<sequence length="92" mass="11014">MEVIEIVINNEEELHKHMEDIEEGDYFEAYFGRCHVEGIVICREDTFFRLDTERDVLRLIEFELSDVLDQLIEVAYTKHDNNNVRKVLKLVE</sequence>
<organism evidence="1 2">
    <name type="scientific">Methanothermococcus okinawensis</name>
    <dbReference type="NCBI Taxonomy" id="155863"/>
    <lineage>
        <taxon>Archaea</taxon>
        <taxon>Methanobacteriati</taxon>
        <taxon>Methanobacteriota</taxon>
        <taxon>Methanomada group</taxon>
        <taxon>Methanococci</taxon>
        <taxon>Methanococcales</taxon>
        <taxon>Methanococcaceae</taxon>
        <taxon>Methanothermococcus</taxon>
    </lineage>
</organism>
<dbReference type="Pfam" id="PF09870">
    <property type="entry name" value="DUF2097"/>
    <property type="match status" value="1"/>
</dbReference>
<reference evidence="1" key="1">
    <citation type="journal article" date="2020" name="ISME J.">
        <title>Gammaproteobacteria mediating utilization of methyl-, sulfur- and petroleum organic compounds in deep ocean hydrothermal plumes.</title>
        <authorList>
            <person name="Zhou Z."/>
            <person name="Liu Y."/>
            <person name="Pan J."/>
            <person name="Cron B.R."/>
            <person name="Toner B.M."/>
            <person name="Anantharaman K."/>
            <person name="Breier J.A."/>
            <person name="Dick G.J."/>
            <person name="Li M."/>
        </authorList>
    </citation>
    <scope>NUCLEOTIDE SEQUENCE</scope>
    <source>
        <strain evidence="1">SZUA-1385</strain>
    </source>
</reference>